<feature type="binding site" evidence="17">
    <location>
        <begin position="126"/>
        <end position="127"/>
    </location>
    <ligand>
        <name>NAD(+)</name>
        <dbReference type="ChEBI" id="CHEBI:57540"/>
    </ligand>
</feature>
<evidence type="ECO:0000256" key="3">
    <source>
        <dbReference type="ARBA" id="ARBA00004496"/>
    </source>
</evidence>
<dbReference type="Pfam" id="PF01761">
    <property type="entry name" value="DHQ_synthase"/>
    <property type="match status" value="1"/>
</dbReference>
<feature type="domain" description="3-dehydroquinate synthase C-terminal" evidence="19">
    <location>
        <begin position="177"/>
        <end position="321"/>
    </location>
</feature>
<dbReference type="CDD" id="cd08195">
    <property type="entry name" value="DHQS"/>
    <property type="match status" value="1"/>
</dbReference>
<dbReference type="GO" id="GO:0000166">
    <property type="term" value="F:nucleotide binding"/>
    <property type="evidence" value="ECO:0007669"/>
    <property type="project" value="UniProtKB-KW"/>
</dbReference>
<evidence type="ECO:0000256" key="14">
    <source>
        <dbReference type="ARBA" id="ARBA00023141"/>
    </source>
</evidence>
<evidence type="ECO:0000256" key="6">
    <source>
        <dbReference type="ARBA" id="ARBA00013031"/>
    </source>
</evidence>
<dbReference type="NCBIfam" id="TIGR01357">
    <property type="entry name" value="aroB"/>
    <property type="match status" value="1"/>
</dbReference>
<evidence type="ECO:0000259" key="18">
    <source>
        <dbReference type="Pfam" id="PF01761"/>
    </source>
</evidence>
<keyword evidence="14 17" id="KW-0057">Aromatic amino acid biosynthesis</keyword>
<dbReference type="EC" id="4.2.3.4" evidence="6 17"/>
<evidence type="ECO:0000256" key="10">
    <source>
        <dbReference type="ARBA" id="ARBA00022723"/>
    </source>
</evidence>
<dbReference type="InterPro" id="IPR056179">
    <property type="entry name" value="DHQS_C"/>
</dbReference>
<dbReference type="RefSeq" id="WP_239674230.1">
    <property type="nucleotide sequence ID" value="NZ_CP049742.1"/>
</dbReference>
<dbReference type="GO" id="GO:0009423">
    <property type="term" value="P:chorismate biosynthetic process"/>
    <property type="evidence" value="ECO:0007669"/>
    <property type="project" value="UniProtKB-UniRule"/>
</dbReference>
<comment type="similarity">
    <text evidence="5 17">Belongs to the sugar phosphate cyclases superfamily. Dehydroquinate synthase family.</text>
</comment>
<evidence type="ECO:0000256" key="11">
    <source>
        <dbReference type="ARBA" id="ARBA00022741"/>
    </source>
</evidence>
<dbReference type="HAMAP" id="MF_00110">
    <property type="entry name" value="DHQ_synthase"/>
    <property type="match status" value="1"/>
</dbReference>
<dbReference type="PIRSF" id="PIRSF001455">
    <property type="entry name" value="DHQ_synth"/>
    <property type="match status" value="1"/>
</dbReference>
<accession>A0A7S8CB21</accession>
<evidence type="ECO:0000256" key="8">
    <source>
        <dbReference type="ARBA" id="ARBA00022490"/>
    </source>
</evidence>
<evidence type="ECO:0000256" key="2">
    <source>
        <dbReference type="ARBA" id="ARBA00001911"/>
    </source>
</evidence>
<keyword evidence="12 17" id="KW-0862">Zinc</keyword>
<feature type="binding site" evidence="17">
    <location>
        <position position="180"/>
    </location>
    <ligand>
        <name>Zn(2+)</name>
        <dbReference type="ChEBI" id="CHEBI:29105"/>
    </ligand>
</feature>
<feature type="binding site" evidence="17">
    <location>
        <position position="138"/>
    </location>
    <ligand>
        <name>NAD(+)</name>
        <dbReference type="ChEBI" id="CHEBI:57540"/>
    </ligand>
</feature>
<keyword evidence="15 17" id="KW-0456">Lyase</keyword>
<evidence type="ECO:0000256" key="13">
    <source>
        <dbReference type="ARBA" id="ARBA00023027"/>
    </source>
</evidence>
<reference evidence="20 21" key="1">
    <citation type="submission" date="2019-07" db="EMBL/GenBank/DDBJ databases">
        <title>Genome sequence of 2 isolates from Red Sea Mangroves.</title>
        <authorList>
            <person name="Sefrji F."/>
            <person name="Michoud G."/>
            <person name="Merlino G."/>
            <person name="Daffonchio D."/>
        </authorList>
    </citation>
    <scope>NUCLEOTIDE SEQUENCE [LARGE SCALE GENOMIC DNA]</scope>
    <source>
        <strain evidence="20 21">R1DC41</strain>
    </source>
</reference>
<evidence type="ECO:0000259" key="19">
    <source>
        <dbReference type="Pfam" id="PF24621"/>
    </source>
</evidence>
<comment type="function">
    <text evidence="17">Catalyzes the conversion of 3-deoxy-D-arabino-heptulosonate 7-phosphate (DAHP) to dehydroquinate (DHQ).</text>
</comment>
<dbReference type="GO" id="GO:0046872">
    <property type="term" value="F:metal ion binding"/>
    <property type="evidence" value="ECO:0007669"/>
    <property type="project" value="UniProtKB-KW"/>
</dbReference>
<comment type="catalytic activity">
    <reaction evidence="1 17">
        <text>7-phospho-2-dehydro-3-deoxy-D-arabino-heptonate = 3-dehydroquinate + phosphate</text>
        <dbReference type="Rhea" id="RHEA:21968"/>
        <dbReference type="ChEBI" id="CHEBI:32364"/>
        <dbReference type="ChEBI" id="CHEBI:43474"/>
        <dbReference type="ChEBI" id="CHEBI:58394"/>
        <dbReference type="EC" id="4.2.3.4"/>
    </reaction>
</comment>
<evidence type="ECO:0000256" key="7">
    <source>
        <dbReference type="ARBA" id="ARBA00017684"/>
    </source>
</evidence>
<feature type="binding site" evidence="17">
    <location>
        <position position="243"/>
    </location>
    <ligand>
        <name>Zn(2+)</name>
        <dbReference type="ChEBI" id="CHEBI:29105"/>
    </ligand>
</feature>
<keyword evidence="9 17" id="KW-0028">Amino-acid biosynthesis</keyword>
<dbReference type="KEGG" id="mcui:G8O30_06840"/>
<dbReference type="Gene3D" id="1.20.1090.10">
    <property type="entry name" value="Dehydroquinate synthase-like - alpha domain"/>
    <property type="match status" value="1"/>
</dbReference>
<feature type="binding site" evidence="17">
    <location>
        <position position="147"/>
    </location>
    <ligand>
        <name>NAD(+)</name>
        <dbReference type="ChEBI" id="CHEBI:57540"/>
    </ligand>
</feature>
<evidence type="ECO:0000256" key="15">
    <source>
        <dbReference type="ARBA" id="ARBA00023239"/>
    </source>
</evidence>
<keyword evidence="8 17" id="KW-0963">Cytoplasm</keyword>
<evidence type="ECO:0000256" key="17">
    <source>
        <dbReference type="HAMAP-Rule" id="MF_00110"/>
    </source>
</evidence>
<gene>
    <name evidence="17" type="primary">aroB</name>
    <name evidence="20" type="ORF">G8O30_06840</name>
</gene>
<keyword evidence="16 17" id="KW-0170">Cobalt</keyword>
<dbReference type="PANTHER" id="PTHR43622:SF7">
    <property type="entry name" value="3-DEHYDROQUINATE SYNTHASE, CHLOROPLASTIC"/>
    <property type="match status" value="1"/>
</dbReference>
<name>A0A7S8CB21_9BACI</name>
<dbReference type="GO" id="GO:0008652">
    <property type="term" value="P:amino acid biosynthetic process"/>
    <property type="evidence" value="ECO:0007669"/>
    <property type="project" value="UniProtKB-KW"/>
</dbReference>
<comment type="cofactor">
    <cofactor evidence="17">
        <name>Co(2+)</name>
        <dbReference type="ChEBI" id="CHEBI:48828"/>
    </cofactor>
    <cofactor evidence="17">
        <name>Zn(2+)</name>
        <dbReference type="ChEBI" id="CHEBI:29105"/>
    </cofactor>
    <text evidence="17">Binds 1 divalent metal cation per subunit. Can use either Co(2+) or Zn(2+).</text>
</comment>
<evidence type="ECO:0000256" key="5">
    <source>
        <dbReference type="ARBA" id="ARBA00005412"/>
    </source>
</evidence>
<comment type="subcellular location">
    <subcellularLocation>
        <location evidence="3 17">Cytoplasm</location>
    </subcellularLocation>
</comment>
<dbReference type="Pfam" id="PF24621">
    <property type="entry name" value="DHQS_C"/>
    <property type="match status" value="1"/>
</dbReference>
<dbReference type="GO" id="GO:0003856">
    <property type="term" value="F:3-dehydroquinate synthase activity"/>
    <property type="evidence" value="ECO:0007669"/>
    <property type="project" value="UniProtKB-UniRule"/>
</dbReference>
<dbReference type="SUPFAM" id="SSF56796">
    <property type="entry name" value="Dehydroquinate synthase-like"/>
    <property type="match status" value="1"/>
</dbReference>
<keyword evidence="13 17" id="KW-0520">NAD</keyword>
<comment type="cofactor">
    <cofactor evidence="2 17">
        <name>NAD(+)</name>
        <dbReference type="ChEBI" id="CHEBI:57540"/>
    </cofactor>
</comment>
<comment type="caution">
    <text evidence="17">Lacks conserved residue(s) required for the propagation of feature annotation.</text>
</comment>
<feature type="binding site" evidence="17">
    <location>
        <position position="260"/>
    </location>
    <ligand>
        <name>Zn(2+)</name>
        <dbReference type="ChEBI" id="CHEBI:29105"/>
    </ligand>
</feature>
<dbReference type="AlphaFoldDB" id="A0A7S8CB21"/>
<dbReference type="GO" id="GO:0009073">
    <property type="term" value="P:aromatic amino acid family biosynthetic process"/>
    <property type="evidence" value="ECO:0007669"/>
    <property type="project" value="UniProtKB-KW"/>
</dbReference>
<dbReference type="InterPro" id="IPR030960">
    <property type="entry name" value="DHQS/DOIS_N"/>
</dbReference>
<dbReference type="PANTHER" id="PTHR43622">
    <property type="entry name" value="3-DEHYDROQUINATE SYNTHASE"/>
    <property type="match status" value="1"/>
</dbReference>
<dbReference type="InterPro" id="IPR050071">
    <property type="entry name" value="Dehydroquinate_synthase"/>
</dbReference>
<sequence length="366" mass="40558">MTTLQVNAKDRTYPVVIGNKALPSLGGWLDKSNPTAIFVITDEIIWKLHGEKVKKYLPESAHIVFIPPGEEGKRLDIYSNLMDQAITFGLDRKSVAIAFGGGAVGDVTGFFASTYMRGISFIQVPTTILAHDSAIGGKVAVNHPLAKNSIGSFYPPDGVYYDTIFLQSLPKRERLSGFGEVMKHGWISSPEFLNKIKKQIPSLEALMESDMSELLLEGMVVKKAIVEKDEFESGTRAYLNFGHTLGHAIENVAKYGSISHGEAITIGMTYALLLSELNDSKNPFTIHSYISYLKELGYVGDILLTLPFDSLWNAMKRDKKNQSQKPNFVLLSSIGQPKMQEVSYEKAKAAFHYLCTLWTGKGMMMQ</sequence>
<comment type="pathway">
    <text evidence="4 17">Metabolic intermediate biosynthesis; chorismate biosynthesis; chorismate from D-erythrose 4-phosphate and phosphoenolpyruvate: step 2/7.</text>
</comment>
<dbReference type="UniPathway" id="UPA00053">
    <property type="reaction ID" value="UER00085"/>
</dbReference>
<dbReference type="InterPro" id="IPR016037">
    <property type="entry name" value="DHQ_synth_AroB"/>
</dbReference>
<evidence type="ECO:0000256" key="4">
    <source>
        <dbReference type="ARBA" id="ARBA00004661"/>
    </source>
</evidence>
<evidence type="ECO:0000256" key="12">
    <source>
        <dbReference type="ARBA" id="ARBA00022833"/>
    </source>
</evidence>
<evidence type="ECO:0000256" key="1">
    <source>
        <dbReference type="ARBA" id="ARBA00001393"/>
    </source>
</evidence>
<dbReference type="Proteomes" id="UP000593626">
    <property type="component" value="Chromosome"/>
</dbReference>
<feature type="binding site" evidence="17">
    <location>
        <begin position="102"/>
        <end position="106"/>
    </location>
    <ligand>
        <name>NAD(+)</name>
        <dbReference type="ChEBI" id="CHEBI:57540"/>
    </ligand>
</feature>
<keyword evidence="11 17" id="KW-0547">Nucleotide-binding</keyword>
<protein>
    <recommendedName>
        <fullName evidence="7 17">3-dehydroquinate synthase</fullName>
        <shortName evidence="17">DHQS</shortName>
        <ecNumber evidence="6 17">4.2.3.4</ecNumber>
    </recommendedName>
</protein>
<dbReference type="GO" id="GO:0005737">
    <property type="term" value="C:cytoplasm"/>
    <property type="evidence" value="ECO:0007669"/>
    <property type="project" value="UniProtKB-SubCell"/>
</dbReference>
<dbReference type="InterPro" id="IPR030963">
    <property type="entry name" value="DHQ_synth_fam"/>
</dbReference>
<dbReference type="EMBL" id="CP049742">
    <property type="protein sequence ID" value="QPC46696.1"/>
    <property type="molecule type" value="Genomic_DNA"/>
</dbReference>
<evidence type="ECO:0000313" key="20">
    <source>
        <dbReference type="EMBL" id="QPC46696.1"/>
    </source>
</evidence>
<keyword evidence="10 17" id="KW-0479">Metal-binding</keyword>
<proteinExistence type="inferred from homology"/>
<evidence type="ECO:0000256" key="16">
    <source>
        <dbReference type="ARBA" id="ARBA00023285"/>
    </source>
</evidence>
<organism evidence="20 21">
    <name type="scientific">Mangrovibacillus cuniculi</name>
    <dbReference type="NCBI Taxonomy" id="2593652"/>
    <lineage>
        <taxon>Bacteria</taxon>
        <taxon>Bacillati</taxon>
        <taxon>Bacillota</taxon>
        <taxon>Bacilli</taxon>
        <taxon>Bacillales</taxon>
        <taxon>Bacillaceae</taxon>
        <taxon>Mangrovibacillus</taxon>
    </lineage>
</organism>
<feature type="domain" description="3-dehydroquinate synthase N-terminal" evidence="18">
    <location>
        <begin position="64"/>
        <end position="173"/>
    </location>
</feature>
<evidence type="ECO:0000256" key="9">
    <source>
        <dbReference type="ARBA" id="ARBA00022605"/>
    </source>
</evidence>
<keyword evidence="21" id="KW-1185">Reference proteome</keyword>
<dbReference type="Gene3D" id="3.40.50.1970">
    <property type="match status" value="1"/>
</dbReference>
<evidence type="ECO:0000313" key="21">
    <source>
        <dbReference type="Proteomes" id="UP000593626"/>
    </source>
</evidence>